<dbReference type="PANTHER" id="PTHR32332">
    <property type="entry name" value="2-NITROPROPANE DIOXYGENASE"/>
    <property type="match status" value="1"/>
</dbReference>
<evidence type="ECO:0000313" key="4">
    <source>
        <dbReference type="EMBL" id="RZO17605.1"/>
    </source>
</evidence>
<keyword evidence="2" id="KW-0288">FMN</keyword>
<evidence type="ECO:0000313" key="5">
    <source>
        <dbReference type="Proteomes" id="UP000318359"/>
    </source>
</evidence>
<dbReference type="GO" id="GO:0018580">
    <property type="term" value="F:nitronate monooxygenase activity"/>
    <property type="evidence" value="ECO:0007669"/>
    <property type="project" value="InterPro"/>
</dbReference>
<protein>
    <submittedName>
        <fullName evidence="4">Nitronate monooxygenase</fullName>
    </submittedName>
</protein>
<keyword evidence="3" id="KW-0560">Oxidoreductase</keyword>
<dbReference type="EMBL" id="SHBM01000026">
    <property type="protein sequence ID" value="RZO17605.1"/>
    <property type="molecule type" value="Genomic_DNA"/>
</dbReference>
<proteinExistence type="predicted"/>
<dbReference type="CDD" id="cd04730">
    <property type="entry name" value="NPD_like"/>
    <property type="match status" value="1"/>
</dbReference>
<evidence type="ECO:0000256" key="2">
    <source>
        <dbReference type="ARBA" id="ARBA00022643"/>
    </source>
</evidence>
<dbReference type="Proteomes" id="UP000318359">
    <property type="component" value="Unassembled WGS sequence"/>
</dbReference>
<dbReference type="SUPFAM" id="SSF51412">
    <property type="entry name" value="Inosine monophosphate dehydrogenase (IMPDH)"/>
    <property type="match status" value="1"/>
</dbReference>
<evidence type="ECO:0000256" key="1">
    <source>
        <dbReference type="ARBA" id="ARBA00022630"/>
    </source>
</evidence>
<comment type="caution">
    <text evidence="4">The sequence shown here is derived from an EMBL/GenBank/DDBJ whole genome shotgun (WGS) entry which is preliminary data.</text>
</comment>
<dbReference type="PANTHER" id="PTHR32332:SF20">
    <property type="entry name" value="2-NITROPROPANE DIOXYGENASE-LIKE PROTEIN"/>
    <property type="match status" value="1"/>
</dbReference>
<keyword evidence="4" id="KW-0503">Monooxygenase</keyword>
<gene>
    <name evidence="4" type="ORF">EVB00_02085</name>
</gene>
<dbReference type="Pfam" id="PF03060">
    <property type="entry name" value="NMO"/>
    <property type="match status" value="2"/>
</dbReference>
<evidence type="ECO:0000256" key="3">
    <source>
        <dbReference type="ARBA" id="ARBA00023002"/>
    </source>
</evidence>
<dbReference type="Gene3D" id="3.20.20.70">
    <property type="entry name" value="Aldolase class I"/>
    <property type="match status" value="1"/>
</dbReference>
<organism evidence="4 5">
    <name type="scientific">SAR86 cluster bacterium</name>
    <dbReference type="NCBI Taxonomy" id="2030880"/>
    <lineage>
        <taxon>Bacteria</taxon>
        <taxon>Pseudomonadati</taxon>
        <taxon>Pseudomonadota</taxon>
        <taxon>Gammaproteobacteria</taxon>
        <taxon>SAR86 cluster</taxon>
    </lineage>
</organism>
<name>A0A520M8Q6_9GAMM</name>
<reference evidence="4 5" key="1">
    <citation type="submission" date="2019-02" db="EMBL/GenBank/DDBJ databases">
        <title>Prokaryotic population dynamics and viral predation in marine succession experiment using metagenomics: the confinement effect.</title>
        <authorList>
            <person name="Haro-Moreno J.M."/>
            <person name="Rodriguez-Valera F."/>
            <person name="Lopez-Perez M."/>
        </authorList>
    </citation>
    <scope>NUCLEOTIDE SEQUENCE [LARGE SCALE GENOMIC DNA]</scope>
    <source>
        <strain evidence="4">MED-G167</strain>
    </source>
</reference>
<sequence length="312" mass="33165">MNRVLKHLGSKYPIVQAPMGWIARSQLASAVSNAGGFGIIETSSGEVENCKEEIRKMSGLTDKPFGINLPLLFLKDDSMVKFIVEHGIKFVTTSAGDPSKYIGVLKSAGITVYHAVPNVAGAMKAVNAGVDGLVVEGTEGGGFKGSEEIGLLVLIQAIRKETDIPIIAAGGIVDGVGMASVFAAGAEGIQMGTRFVSSKESPVHDNFKDKIIASDEAGTWILNKKSKPCIRALKSELTSKIHEDGVMDMTALANIKDLYFEGDMEAAPALSGQSVGLIDSVKSVEEIINETIAEFNLTCKKLSEEIFDESRN</sequence>
<dbReference type="InterPro" id="IPR004136">
    <property type="entry name" value="NMO"/>
</dbReference>
<keyword evidence="1" id="KW-0285">Flavoprotein</keyword>
<accession>A0A520M8Q6</accession>
<dbReference type="AlphaFoldDB" id="A0A520M8Q6"/>
<dbReference type="InterPro" id="IPR013785">
    <property type="entry name" value="Aldolase_TIM"/>
</dbReference>